<evidence type="ECO:0000313" key="2">
    <source>
        <dbReference type="Proteomes" id="UP000677515"/>
    </source>
</evidence>
<accession>A0ABM7MXK2</accession>
<reference evidence="1 2" key="1">
    <citation type="submission" date="2021-01" db="EMBL/GenBank/DDBJ databases">
        <title>Complete genome sequence of Erwinia rhapontici MAFF 311153.</title>
        <authorList>
            <person name="Morohoshi T."/>
            <person name="Someya N."/>
        </authorList>
    </citation>
    <scope>NUCLEOTIDE SEQUENCE [LARGE SCALE GENOMIC DNA]</scope>
    <source>
        <strain evidence="1 2">MAFF 311153</strain>
    </source>
</reference>
<evidence type="ECO:0000313" key="1">
    <source>
        <dbReference type="EMBL" id="BCQ33761.1"/>
    </source>
</evidence>
<dbReference type="Proteomes" id="UP000677515">
    <property type="component" value="Chromosome"/>
</dbReference>
<keyword evidence="2" id="KW-1185">Reference proteome</keyword>
<proteinExistence type="predicted"/>
<protein>
    <submittedName>
        <fullName evidence="1">Uncharacterized protein</fullName>
    </submittedName>
</protein>
<dbReference type="EMBL" id="AP024329">
    <property type="protein sequence ID" value="BCQ33761.1"/>
    <property type="molecule type" value="Genomic_DNA"/>
</dbReference>
<dbReference type="RefSeq" id="WP_159337498.1">
    <property type="nucleotide sequence ID" value="NZ_AP024329.1"/>
</dbReference>
<organism evidence="1 2">
    <name type="scientific">Erwinia rhapontici</name>
    <name type="common">Pectobacterium rhapontici</name>
    <dbReference type="NCBI Taxonomy" id="55212"/>
    <lineage>
        <taxon>Bacteria</taxon>
        <taxon>Pseudomonadati</taxon>
        <taxon>Pseudomonadota</taxon>
        <taxon>Gammaproteobacteria</taxon>
        <taxon>Enterobacterales</taxon>
        <taxon>Erwiniaceae</taxon>
        <taxon>Erwinia</taxon>
    </lineage>
</organism>
<name>A0ABM7MXK2_ERWRD</name>
<gene>
    <name evidence="1" type="ORF">ERHA53_11040</name>
</gene>
<sequence length="89" mass="9785">MIPEHLALIAEARSILLKALSDSEQYRKEHLSACLQLSQAASHALSLTIKLERGSAAEQINYAELLERQMVSVRACQATLTKLSHGVTQ</sequence>